<evidence type="ECO:0000256" key="1">
    <source>
        <dbReference type="SAM" id="SignalP"/>
    </source>
</evidence>
<dbReference type="STRING" id="697329.Rumal_1145"/>
<dbReference type="eggNOG" id="COG2020">
    <property type="taxonomic scope" value="Bacteria"/>
</dbReference>
<feature type="signal peptide" evidence="1">
    <location>
        <begin position="1"/>
        <end position="25"/>
    </location>
</feature>
<gene>
    <name evidence="2" type="ordered locus">Rumal_1145</name>
</gene>
<evidence type="ECO:0000313" key="2">
    <source>
        <dbReference type="EMBL" id="ADU21667.1"/>
    </source>
</evidence>
<dbReference type="EMBL" id="CP002403">
    <property type="protein sequence ID" value="ADU21667.1"/>
    <property type="molecule type" value="Genomic_DNA"/>
</dbReference>
<protein>
    <submittedName>
        <fullName evidence="2">Uncharacterized protein</fullName>
    </submittedName>
</protein>
<accession>E6UD62</accession>
<name>E6UD62_RUMA7</name>
<evidence type="ECO:0000313" key="3">
    <source>
        <dbReference type="Proteomes" id="UP000006919"/>
    </source>
</evidence>
<dbReference type="OrthoDB" id="3196385at2"/>
<organism evidence="2 3">
    <name type="scientific">Ruminococcus albus (strain ATCC 27210 / DSM 20455 / JCM 14654 / NCDO 2250 / 7)</name>
    <dbReference type="NCBI Taxonomy" id="697329"/>
    <lineage>
        <taxon>Bacteria</taxon>
        <taxon>Bacillati</taxon>
        <taxon>Bacillota</taxon>
        <taxon>Clostridia</taxon>
        <taxon>Eubacteriales</taxon>
        <taxon>Oscillospiraceae</taxon>
        <taxon>Ruminococcus</taxon>
    </lineage>
</organism>
<dbReference type="RefSeq" id="WP_013497841.1">
    <property type="nucleotide sequence ID" value="NC_014833.1"/>
</dbReference>
<reference evidence="2 3" key="1">
    <citation type="journal article" date="2011" name="J. Bacteriol.">
        <title>Complete genome of the cellulolytic ruminal bacterium Ruminococcus albus 7.</title>
        <authorList>
            <person name="Suen G."/>
            <person name="Stevenson D.M."/>
            <person name="Bruce D.C."/>
            <person name="Chertkov O."/>
            <person name="Copeland A."/>
            <person name="Cheng J.F."/>
            <person name="Detter C."/>
            <person name="Detter J.C."/>
            <person name="Goodwin L.A."/>
            <person name="Han C.S."/>
            <person name="Hauser L.J."/>
            <person name="Ivanova N.N."/>
            <person name="Kyrpides N.C."/>
            <person name="Land M.L."/>
            <person name="Lapidus A."/>
            <person name="Lucas S."/>
            <person name="Ovchinnikova G."/>
            <person name="Pitluck S."/>
            <person name="Tapia R."/>
            <person name="Woyke T."/>
            <person name="Boyum J."/>
            <person name="Mead D."/>
            <person name="Weimer P.J."/>
        </authorList>
    </citation>
    <scope>NUCLEOTIDE SEQUENCE [LARGE SCALE GENOMIC DNA]</scope>
    <source>
        <strain evidence="3">ATCC 27210 / DSM 20455 / JCM 14654 / NCDO 2250 / 7</strain>
    </source>
</reference>
<feature type="chain" id="PRO_5003212864" evidence="1">
    <location>
        <begin position="26"/>
        <end position="520"/>
    </location>
</feature>
<proteinExistence type="predicted"/>
<dbReference type="HOGENOM" id="CLU_025548_2_0_9"/>
<dbReference type="Proteomes" id="UP000006919">
    <property type="component" value="Chromosome"/>
</dbReference>
<keyword evidence="1" id="KW-0732">Signal</keyword>
<dbReference type="AlphaFoldDB" id="E6UD62"/>
<dbReference type="KEGG" id="ral:Rumal_1145"/>
<sequence length="520" mass="55891" precursor="true">MNKRIISIILSCSILLQNSQLAVFAQEESSSLPNDNYTVDISDNVDITSIVIANRMTGADVRAQRKFTAAQGHGFAAERGNNLIDKIKGSNAIVIGDNNVKNGADRIIIQKTGENIFIQDKYYQSAPASINACFDEEEIFRYFDSDGKPMQIEVPKDQYDNAVDLMKEKIKNGSVPGITDPEEAERIVRKGNLTYKQAVNIAKAGNIDSLKYDATNGIVSSSAAFGIDTLLNFAVRVNSGEEYSDAIKDSAIDGLKAGGMQFATAVIAGQLAKTNVKNVFRPSATALVDALGDDFAKTLTKTMEKELIEEGAESLGKTAAKKAAVELISSNALVDTVSLIVFTVPDGVKLFNGKISKKQFIKNFAVAGVSTVAGAAGGYAGGIIGSLVVPGVGTLPGAIIGSVLIGGGASIAADAIADYITDDDADEMYEIIQNKFADKCEEYIVTESEATNIAKELSNKLDEDVFEKMYQSNDRSKFADDLLEPLFEKEVKKRPKVKVPTEDEMRASLLEELNGVVFLH</sequence>